<dbReference type="PANTHER" id="PTHR33121:SF70">
    <property type="entry name" value="SIGNALING PROTEIN YKOW"/>
    <property type="match status" value="1"/>
</dbReference>
<comment type="caution">
    <text evidence="4">The sequence shown here is derived from an EMBL/GenBank/DDBJ whole genome shotgun (WGS) entry which is preliminary data.</text>
</comment>
<feature type="modified residue" description="4-aspartylphosphate" evidence="1">
    <location>
        <position position="51"/>
    </location>
</feature>
<dbReference type="SUPFAM" id="SSF141868">
    <property type="entry name" value="EAL domain-like"/>
    <property type="match status" value="1"/>
</dbReference>
<evidence type="ECO:0008006" key="6">
    <source>
        <dbReference type="Google" id="ProtNLM"/>
    </source>
</evidence>
<evidence type="ECO:0000256" key="1">
    <source>
        <dbReference type="PROSITE-ProRule" id="PRU00169"/>
    </source>
</evidence>
<feature type="domain" description="Response regulatory" evidence="2">
    <location>
        <begin position="2"/>
        <end position="109"/>
    </location>
</feature>
<gene>
    <name evidence="4" type="ORF">CXB77_05275</name>
</gene>
<dbReference type="AlphaFoldDB" id="A0A2S7XT39"/>
<dbReference type="Gene3D" id="3.20.20.450">
    <property type="entry name" value="EAL domain"/>
    <property type="match status" value="1"/>
</dbReference>
<dbReference type="PROSITE" id="PS50883">
    <property type="entry name" value="EAL"/>
    <property type="match status" value="1"/>
</dbReference>
<name>A0A2S7XT39_9GAMM</name>
<proteinExistence type="predicted"/>
<protein>
    <recommendedName>
        <fullName evidence="6">Diguanylate phosphodiesterase</fullName>
    </recommendedName>
</protein>
<dbReference type="CDD" id="cd01948">
    <property type="entry name" value="EAL"/>
    <property type="match status" value="1"/>
</dbReference>
<dbReference type="Proteomes" id="UP000239936">
    <property type="component" value="Unassembled WGS sequence"/>
</dbReference>
<keyword evidence="5" id="KW-1185">Reference proteome</keyword>
<dbReference type="GO" id="GO:0000160">
    <property type="term" value="P:phosphorelay signal transduction system"/>
    <property type="evidence" value="ECO:0007669"/>
    <property type="project" value="InterPro"/>
</dbReference>
<dbReference type="Gene3D" id="3.40.50.2300">
    <property type="match status" value="1"/>
</dbReference>
<dbReference type="GO" id="GO:0071111">
    <property type="term" value="F:cyclic-guanylate-specific phosphodiesterase activity"/>
    <property type="evidence" value="ECO:0007669"/>
    <property type="project" value="InterPro"/>
</dbReference>
<dbReference type="OrthoDB" id="8553030at2"/>
<evidence type="ECO:0000313" key="4">
    <source>
        <dbReference type="EMBL" id="PQJ96895.1"/>
    </source>
</evidence>
<dbReference type="SUPFAM" id="SSF52172">
    <property type="entry name" value="CheY-like"/>
    <property type="match status" value="1"/>
</dbReference>
<dbReference type="InterPro" id="IPR001789">
    <property type="entry name" value="Sig_transdc_resp-reg_receiver"/>
</dbReference>
<dbReference type="InterPro" id="IPR001633">
    <property type="entry name" value="EAL_dom"/>
</dbReference>
<dbReference type="Pfam" id="PF00072">
    <property type="entry name" value="Response_reg"/>
    <property type="match status" value="1"/>
</dbReference>
<sequence length="410" mass="45491">MHILYLDDDPRMESTLRRIVRRHGHSFEFCTSIQTCKTAVLVLTPDLLLLDLGLGQESGLDLIEWLAITKQRIPVAFLSGYGDDLLDTAQRIAKARGIEVRGLVSKALLANDLMPLLNPHQPLQPLHSPSIAPNYTALSHSEVHNPPFDAELLAERLKAGALEPFFQPIISLVDGRPCGAEVLARLRLADGSLLAARDFIPLAETANLIDPLTQDLFDKIILLRERLQPLDLNFLSVNLSHFTIEEPQAIELLQTLVTGLDGCCRVQVEITETWARNDRQVLRDFAARAQLMGASLAIDDFGTGYASLRNLAELPFNFLKIDLSFVSEMFDSIKAMTVLMAVISFGQRLGLKLIAEGVETEAQRDLLFRAGLDLAQGYLFGRPGSIELLEELCSQSQFYLDNGVILHSLK</sequence>
<organism evidence="4 5">
    <name type="scientific">Chromatium okenii</name>
    <dbReference type="NCBI Taxonomy" id="61644"/>
    <lineage>
        <taxon>Bacteria</taxon>
        <taxon>Pseudomonadati</taxon>
        <taxon>Pseudomonadota</taxon>
        <taxon>Gammaproteobacteria</taxon>
        <taxon>Chromatiales</taxon>
        <taxon>Chromatiaceae</taxon>
        <taxon>Chromatium</taxon>
    </lineage>
</organism>
<dbReference type="RefSeq" id="WP_105073081.1">
    <property type="nucleotide sequence ID" value="NZ_PPGH01000026.1"/>
</dbReference>
<accession>A0A2S7XT39</accession>
<dbReference type="InterPro" id="IPR050706">
    <property type="entry name" value="Cyclic-di-GMP_PDE-like"/>
</dbReference>
<evidence type="ECO:0000259" key="2">
    <source>
        <dbReference type="PROSITE" id="PS50110"/>
    </source>
</evidence>
<dbReference type="InterPro" id="IPR035919">
    <property type="entry name" value="EAL_sf"/>
</dbReference>
<dbReference type="SMART" id="SM00448">
    <property type="entry name" value="REC"/>
    <property type="match status" value="1"/>
</dbReference>
<dbReference type="PROSITE" id="PS50110">
    <property type="entry name" value="RESPONSE_REGULATORY"/>
    <property type="match status" value="1"/>
</dbReference>
<dbReference type="SMART" id="SM00052">
    <property type="entry name" value="EAL"/>
    <property type="match status" value="1"/>
</dbReference>
<evidence type="ECO:0000259" key="3">
    <source>
        <dbReference type="PROSITE" id="PS50883"/>
    </source>
</evidence>
<reference evidence="4 5" key="1">
    <citation type="submission" date="2018-01" db="EMBL/GenBank/DDBJ databases">
        <title>The complete genome sequence of Chromatium okenii LaCa, a purple sulfur bacterium with a turbulent life.</title>
        <authorList>
            <person name="Luedin S.M."/>
            <person name="Liechti N."/>
            <person name="Storelli N."/>
            <person name="Danza F."/>
            <person name="Wittwer M."/>
            <person name="Pothier J.F."/>
            <person name="Tonolla M.A."/>
        </authorList>
    </citation>
    <scope>NUCLEOTIDE SEQUENCE [LARGE SCALE GENOMIC DNA]</scope>
    <source>
        <strain evidence="4 5">LaCa</strain>
    </source>
</reference>
<evidence type="ECO:0000313" key="5">
    <source>
        <dbReference type="Proteomes" id="UP000239936"/>
    </source>
</evidence>
<dbReference type="InterPro" id="IPR011006">
    <property type="entry name" value="CheY-like_superfamily"/>
</dbReference>
<dbReference type="EMBL" id="PPGH01000026">
    <property type="protein sequence ID" value="PQJ96895.1"/>
    <property type="molecule type" value="Genomic_DNA"/>
</dbReference>
<keyword evidence="1" id="KW-0597">Phosphoprotein</keyword>
<dbReference type="Pfam" id="PF00563">
    <property type="entry name" value="EAL"/>
    <property type="match status" value="1"/>
</dbReference>
<feature type="domain" description="EAL" evidence="3">
    <location>
        <begin position="146"/>
        <end position="397"/>
    </location>
</feature>
<dbReference type="PANTHER" id="PTHR33121">
    <property type="entry name" value="CYCLIC DI-GMP PHOSPHODIESTERASE PDEF"/>
    <property type="match status" value="1"/>
</dbReference>